<protein>
    <recommendedName>
        <fullName evidence="2">RIN4 pathogenic type III effector avirulence factor Avr cleavage site domain-containing protein</fullName>
    </recommendedName>
</protein>
<organism evidence="3 4">
    <name type="scientific">Lithospermum erythrorhizon</name>
    <name type="common">Purple gromwell</name>
    <name type="synonym">Lithospermum officinale var. erythrorhizon</name>
    <dbReference type="NCBI Taxonomy" id="34254"/>
    <lineage>
        <taxon>Eukaryota</taxon>
        <taxon>Viridiplantae</taxon>
        <taxon>Streptophyta</taxon>
        <taxon>Embryophyta</taxon>
        <taxon>Tracheophyta</taxon>
        <taxon>Spermatophyta</taxon>
        <taxon>Magnoliopsida</taxon>
        <taxon>eudicotyledons</taxon>
        <taxon>Gunneridae</taxon>
        <taxon>Pentapetalae</taxon>
        <taxon>asterids</taxon>
        <taxon>lamiids</taxon>
        <taxon>Boraginales</taxon>
        <taxon>Boraginaceae</taxon>
        <taxon>Boraginoideae</taxon>
        <taxon>Lithospermeae</taxon>
        <taxon>Lithospermum</taxon>
    </lineage>
</organism>
<dbReference type="EMBL" id="BAABME010000242">
    <property type="protein sequence ID" value="GAA0141020.1"/>
    <property type="molecule type" value="Genomic_DNA"/>
</dbReference>
<proteinExistence type="predicted"/>
<feature type="region of interest" description="Disordered" evidence="1">
    <location>
        <begin position="271"/>
        <end position="293"/>
    </location>
</feature>
<feature type="domain" description="RIN4 pathogenic type III effector avirulence factor Avr cleavage site" evidence="2">
    <location>
        <begin position="240"/>
        <end position="273"/>
    </location>
</feature>
<reference evidence="3 4" key="1">
    <citation type="submission" date="2024-01" db="EMBL/GenBank/DDBJ databases">
        <title>The complete chloroplast genome sequence of Lithospermum erythrorhizon: insights into the phylogenetic relationship among Boraginaceae species and the maternal lineages of purple gromwells.</title>
        <authorList>
            <person name="Okada T."/>
            <person name="Watanabe K."/>
        </authorList>
    </citation>
    <scope>NUCLEOTIDE SEQUENCE [LARGE SCALE GENOMIC DNA]</scope>
</reference>
<dbReference type="InterPro" id="IPR008700">
    <property type="entry name" value="TypeIII_avirulence_cleave"/>
</dbReference>
<evidence type="ECO:0000313" key="4">
    <source>
        <dbReference type="Proteomes" id="UP001454036"/>
    </source>
</evidence>
<dbReference type="PANTHER" id="PTHR33159:SF6">
    <property type="entry name" value="RPM1-INTERACTING PROTEIN 4"/>
    <property type="match status" value="1"/>
</dbReference>
<dbReference type="PANTHER" id="PTHR33159">
    <property type="entry name" value="RPM1-INTERACTING PROTEIN 4 (RIN4) FAMILY PROTEIN"/>
    <property type="match status" value="1"/>
</dbReference>
<feature type="compositionally biased region" description="Polar residues" evidence="1">
    <location>
        <begin position="212"/>
        <end position="224"/>
    </location>
</feature>
<feature type="compositionally biased region" description="Basic and acidic residues" evidence="1">
    <location>
        <begin position="39"/>
        <end position="84"/>
    </location>
</feature>
<feature type="region of interest" description="Disordered" evidence="1">
    <location>
        <begin position="1"/>
        <end position="258"/>
    </location>
</feature>
<dbReference type="AlphaFoldDB" id="A0AAV3NSJ0"/>
<accession>A0AAV3NSJ0</accession>
<evidence type="ECO:0000313" key="3">
    <source>
        <dbReference type="EMBL" id="GAA0141020.1"/>
    </source>
</evidence>
<name>A0AAV3NSJ0_LITER</name>
<evidence type="ECO:0000259" key="2">
    <source>
        <dbReference type="Pfam" id="PF05627"/>
    </source>
</evidence>
<dbReference type="InterPro" id="IPR040387">
    <property type="entry name" value="RIN4/NOI4"/>
</dbReference>
<feature type="compositionally biased region" description="Basic and acidic residues" evidence="1">
    <location>
        <begin position="148"/>
        <end position="159"/>
    </location>
</feature>
<feature type="compositionally biased region" description="Basic and acidic residues" evidence="1">
    <location>
        <begin position="119"/>
        <end position="140"/>
    </location>
</feature>
<feature type="compositionally biased region" description="Polar residues" evidence="1">
    <location>
        <begin position="174"/>
        <end position="185"/>
    </location>
</feature>
<dbReference type="GO" id="GO:0005886">
    <property type="term" value="C:plasma membrane"/>
    <property type="evidence" value="ECO:0007669"/>
    <property type="project" value="TreeGrafter"/>
</dbReference>
<gene>
    <name evidence="3" type="ORF">LIER_02258</name>
</gene>
<keyword evidence="4" id="KW-1185">Reference proteome</keyword>
<evidence type="ECO:0000256" key="1">
    <source>
        <dbReference type="SAM" id="MobiDB-lite"/>
    </source>
</evidence>
<comment type="caution">
    <text evidence="3">The sequence shown here is derived from an EMBL/GenBank/DDBJ whole genome shotgun (WGS) entry which is preliminary data.</text>
</comment>
<dbReference type="Proteomes" id="UP001454036">
    <property type="component" value="Unassembled WGS sequence"/>
</dbReference>
<sequence length="311" mass="34246">MSRPLRKDSSQLSPVAPKRSQVPRLGELDNEETVSIFDNAKKGEKESKSNENDPHDVFKSEASDKKGSSERDTNQDESVSRRSVDSPQHTSPMDKKYTVENSQQKRGGMRSGGNTSESEAPKGRHEQQLGREEGDLRRSADSPVAHDSGMRRSSYDSPRHSGLSAGDTPRKATRQNAGSDLSVEQSPLHPHLQGRIGSQVTSSPSWERKVSTEGSHGQATSTPGRSRLRPVTRGDETPDHGTAVPKFGEWDDNDPASAEGFTQIFNKVQEEKQTGGGKVPIMPSESPYANGQMRDRYDNSKCCFCIPWGRR</sequence>
<feature type="compositionally biased region" description="Polar residues" evidence="1">
    <location>
        <begin position="196"/>
        <end position="205"/>
    </location>
</feature>
<dbReference type="Pfam" id="PF05627">
    <property type="entry name" value="AvrRpt-cleavage"/>
    <property type="match status" value="1"/>
</dbReference>